<evidence type="ECO:0000256" key="9">
    <source>
        <dbReference type="ARBA" id="ARBA00048348"/>
    </source>
</evidence>
<feature type="compositionally biased region" description="Polar residues" evidence="11">
    <location>
        <begin position="264"/>
        <end position="274"/>
    </location>
</feature>
<accession>A0A6J5ULB5</accession>
<dbReference type="InterPro" id="IPR018338">
    <property type="entry name" value="Carbonic_anhydrase_a-class_CS"/>
</dbReference>
<dbReference type="InterPro" id="IPR041891">
    <property type="entry name" value="Alpha_CA_prokaryot-like"/>
</dbReference>
<organism evidence="13 14">
    <name type="scientific">Prunus armeniaca</name>
    <name type="common">Apricot</name>
    <name type="synonym">Armeniaca vulgaris</name>
    <dbReference type="NCBI Taxonomy" id="36596"/>
    <lineage>
        <taxon>Eukaryota</taxon>
        <taxon>Viridiplantae</taxon>
        <taxon>Streptophyta</taxon>
        <taxon>Embryophyta</taxon>
        <taxon>Tracheophyta</taxon>
        <taxon>Spermatophyta</taxon>
        <taxon>Magnoliopsida</taxon>
        <taxon>eudicotyledons</taxon>
        <taxon>Gunneridae</taxon>
        <taxon>Pentapetalae</taxon>
        <taxon>rosids</taxon>
        <taxon>fabids</taxon>
        <taxon>Rosales</taxon>
        <taxon>Rosaceae</taxon>
        <taxon>Amygdaloideae</taxon>
        <taxon>Amygdaleae</taxon>
        <taxon>Prunus</taxon>
    </lineage>
</organism>
<evidence type="ECO:0000256" key="7">
    <source>
        <dbReference type="ARBA" id="ARBA00022833"/>
    </source>
</evidence>
<feature type="region of interest" description="Disordered" evidence="11">
    <location>
        <begin position="243"/>
        <end position="289"/>
    </location>
</feature>
<evidence type="ECO:0000259" key="12">
    <source>
        <dbReference type="PROSITE" id="PS51144"/>
    </source>
</evidence>
<dbReference type="AlphaFoldDB" id="A0A6J5ULB5"/>
<dbReference type="PROSITE" id="PS51144">
    <property type="entry name" value="ALPHA_CA_2"/>
    <property type="match status" value="1"/>
</dbReference>
<dbReference type="GO" id="GO:0004089">
    <property type="term" value="F:carbonate dehydratase activity"/>
    <property type="evidence" value="ECO:0007669"/>
    <property type="project" value="UniProtKB-UniRule"/>
</dbReference>
<gene>
    <name evidence="13" type="ORF">CURHAP_LOCUS23623</name>
</gene>
<evidence type="ECO:0000256" key="6">
    <source>
        <dbReference type="ARBA" id="ARBA00022723"/>
    </source>
</evidence>
<evidence type="ECO:0000256" key="10">
    <source>
        <dbReference type="RuleBase" id="RU367011"/>
    </source>
</evidence>
<evidence type="ECO:0000256" key="3">
    <source>
        <dbReference type="ARBA" id="ARBA00004470"/>
    </source>
</evidence>
<dbReference type="PANTHER" id="PTHR18952:SF201">
    <property type="entry name" value="CARBONIC ANHYDRASE"/>
    <property type="match status" value="1"/>
</dbReference>
<sequence>MEWEGDAGSVKINGTNYFLKQCHWHTPSEHSINGIRYDLELHMLHRSPDPNIKAVVALLFKIGSPNPLLSKVHNGLESMNGTKETQLGLTDPSEIKWSSLKFYRYIGSLTTPPCTEDRKRNVCKDERKTITASQRPRHHALQPVVKTASVAKLATSMLKGLKINTIVNKDMMSEVATKEVHLAANDPREIKWTSFSFYRYIGSLTSPPCTEGVIWTINERYAEMNTRPLQPLNCREIKHYGLSLSDAPSPHEGNHGPKQYRSVRAQSPKESVPNNAPKPSHPEGNQSPKQSFRLFYAHNSVYLRISSLNYFFF</sequence>
<dbReference type="CDD" id="cd03124">
    <property type="entry name" value="alpha_CA_prokaryotic_like"/>
    <property type="match status" value="1"/>
</dbReference>
<keyword evidence="7 10" id="KW-0862">Zinc</keyword>
<comment type="catalytic activity">
    <reaction evidence="9 10">
        <text>hydrogencarbonate + H(+) = CO2 + H2O</text>
        <dbReference type="Rhea" id="RHEA:10748"/>
        <dbReference type="ChEBI" id="CHEBI:15377"/>
        <dbReference type="ChEBI" id="CHEBI:15378"/>
        <dbReference type="ChEBI" id="CHEBI:16526"/>
        <dbReference type="ChEBI" id="CHEBI:17544"/>
        <dbReference type="EC" id="4.2.1.1"/>
    </reaction>
</comment>
<evidence type="ECO:0000256" key="2">
    <source>
        <dbReference type="ARBA" id="ARBA00002904"/>
    </source>
</evidence>
<dbReference type="SUPFAM" id="SSF51069">
    <property type="entry name" value="Carbonic anhydrase"/>
    <property type="match status" value="2"/>
</dbReference>
<dbReference type="InterPro" id="IPR036398">
    <property type="entry name" value="CA_dom_sf"/>
</dbReference>
<dbReference type="InterPro" id="IPR001148">
    <property type="entry name" value="CA_dom"/>
</dbReference>
<dbReference type="GO" id="GO:0006730">
    <property type="term" value="P:one-carbon metabolic process"/>
    <property type="evidence" value="ECO:0007669"/>
    <property type="project" value="TreeGrafter"/>
</dbReference>
<dbReference type="GO" id="GO:0009570">
    <property type="term" value="C:chloroplast stroma"/>
    <property type="evidence" value="ECO:0007669"/>
    <property type="project" value="UniProtKB-SubCell"/>
</dbReference>
<dbReference type="EC" id="4.2.1.1" evidence="5 10"/>
<dbReference type="Proteomes" id="UP000507222">
    <property type="component" value="Unassembled WGS sequence"/>
</dbReference>
<keyword evidence="8 10" id="KW-0456">Lyase</keyword>
<comment type="subcellular location">
    <subcellularLocation>
        <location evidence="3">Plastid</location>
        <location evidence="3">Chloroplast stroma</location>
    </subcellularLocation>
</comment>
<protein>
    <recommendedName>
        <fullName evidence="5 10">Carbonic anhydrase</fullName>
        <ecNumber evidence="5 10">4.2.1.1</ecNumber>
    </recommendedName>
</protein>
<comment type="similarity">
    <text evidence="10">Belongs to the alpha-carbonic anhydrase family.</text>
</comment>
<comment type="function">
    <text evidence="2 10">Reversible hydration of carbon dioxide.</text>
</comment>
<dbReference type="PROSITE" id="PS00162">
    <property type="entry name" value="ALPHA_CA_1"/>
    <property type="match status" value="1"/>
</dbReference>
<evidence type="ECO:0000256" key="11">
    <source>
        <dbReference type="SAM" id="MobiDB-lite"/>
    </source>
</evidence>
<reference evidence="13 14" key="1">
    <citation type="submission" date="2020-05" db="EMBL/GenBank/DDBJ databases">
        <authorList>
            <person name="Campoy J."/>
            <person name="Schneeberger K."/>
            <person name="Spophaly S."/>
        </authorList>
    </citation>
    <scope>NUCLEOTIDE SEQUENCE [LARGE SCALE GENOMIC DNA]</scope>
    <source>
        <strain evidence="13">PruArmRojPasFocal</strain>
    </source>
</reference>
<evidence type="ECO:0000256" key="8">
    <source>
        <dbReference type="ARBA" id="ARBA00023239"/>
    </source>
</evidence>
<dbReference type="Gene3D" id="3.10.200.10">
    <property type="entry name" value="Alpha carbonic anhydrase"/>
    <property type="match status" value="2"/>
</dbReference>
<dbReference type="PANTHER" id="PTHR18952">
    <property type="entry name" value="CARBONIC ANHYDRASE"/>
    <property type="match status" value="1"/>
</dbReference>
<keyword evidence="6 10" id="KW-0479">Metal-binding</keyword>
<comment type="similarity">
    <text evidence="4">Belongs to the alpha-class carbonic anhydrase family.</text>
</comment>
<evidence type="ECO:0000313" key="14">
    <source>
        <dbReference type="Proteomes" id="UP000507222"/>
    </source>
</evidence>
<dbReference type="Pfam" id="PF00194">
    <property type="entry name" value="Carb_anhydrase"/>
    <property type="match status" value="2"/>
</dbReference>
<proteinExistence type="inferred from homology"/>
<name>A0A6J5ULB5_PRUAR</name>
<evidence type="ECO:0000313" key="13">
    <source>
        <dbReference type="EMBL" id="CAB4274928.1"/>
    </source>
</evidence>
<evidence type="ECO:0000256" key="4">
    <source>
        <dbReference type="ARBA" id="ARBA00006365"/>
    </source>
</evidence>
<dbReference type="EMBL" id="CAEKDK010000003">
    <property type="protein sequence ID" value="CAB4274928.1"/>
    <property type="molecule type" value="Genomic_DNA"/>
</dbReference>
<dbReference type="SMART" id="SM01057">
    <property type="entry name" value="Carb_anhydrase"/>
    <property type="match status" value="1"/>
</dbReference>
<comment type="cofactor">
    <cofactor evidence="1 10">
        <name>Zn(2+)</name>
        <dbReference type="ChEBI" id="CHEBI:29105"/>
    </cofactor>
</comment>
<evidence type="ECO:0000256" key="1">
    <source>
        <dbReference type="ARBA" id="ARBA00001947"/>
    </source>
</evidence>
<dbReference type="InterPro" id="IPR023561">
    <property type="entry name" value="Carbonic_anhydrase_a-class"/>
</dbReference>
<dbReference type="GO" id="GO:0008270">
    <property type="term" value="F:zinc ion binding"/>
    <property type="evidence" value="ECO:0007669"/>
    <property type="project" value="UniProtKB-UniRule"/>
</dbReference>
<feature type="domain" description="Alpha-carbonic anhydrase" evidence="12">
    <location>
        <begin position="1"/>
        <end position="267"/>
    </location>
</feature>
<evidence type="ECO:0000256" key="5">
    <source>
        <dbReference type="ARBA" id="ARBA00012925"/>
    </source>
</evidence>